<dbReference type="AlphaFoldDB" id="A0A0G1TC55"/>
<keyword evidence="2" id="KW-0695">RNA-directed DNA polymerase</keyword>
<reference evidence="2 3" key="1">
    <citation type="journal article" date="2015" name="Nature">
        <title>rRNA introns, odd ribosomes, and small enigmatic genomes across a large radiation of phyla.</title>
        <authorList>
            <person name="Brown C.T."/>
            <person name="Hug L.A."/>
            <person name="Thomas B.C."/>
            <person name="Sharon I."/>
            <person name="Castelle C.J."/>
            <person name="Singh A."/>
            <person name="Wilkins M.J."/>
            <person name="Williams K.H."/>
            <person name="Banfield J.F."/>
        </authorList>
    </citation>
    <scope>NUCLEOTIDE SEQUENCE [LARGE SCALE GENOMIC DNA]</scope>
</reference>
<gene>
    <name evidence="2" type="ORF">UX60_C0040G0001</name>
</gene>
<dbReference type="EMBL" id="LCMV01000040">
    <property type="protein sequence ID" value="KKU43005.1"/>
    <property type="molecule type" value="Genomic_DNA"/>
</dbReference>
<evidence type="ECO:0000259" key="1">
    <source>
        <dbReference type="PROSITE" id="PS50878"/>
    </source>
</evidence>
<dbReference type="CDD" id="cd01651">
    <property type="entry name" value="RT_G2_intron"/>
    <property type="match status" value="1"/>
</dbReference>
<accession>A0A0G1TC55</accession>
<sequence length="354" mass="41562">MNKRNFNWGELRGGGLNRRVLFHSGTFAQIVSLDNLFLAWKSYRKGKRGKKDVQRFEFNLEDSIFQLHEDLVSGQYRPSGYQQFRITDPKSRLISKASVRDRLFHQAIYQILYPEFDKTFIFDSYSCRNKKGTHRAFNRLVTFTHQVSRNYTRPCWALKLDIKKFFDSIDHHILRRLLRERITDPDLLHHLYMIIGSFEFSPGKGMPLGNLTSQLFANVYMDPLDNCIKHELKVKHYLRYADDFMILSTDPHYLLGCLVEIDVLLKAKLKLRIHPSKVTLRKLSEGIDFVGYVALPHYQLPRRKTVKRMLRNLKVANATDIEKSLPSCLGHLGHVCTNKLLKKFHDITPQTFDF</sequence>
<feature type="domain" description="Reverse transcriptase" evidence="1">
    <location>
        <begin position="75"/>
        <end position="294"/>
    </location>
</feature>
<dbReference type="SUPFAM" id="SSF56672">
    <property type="entry name" value="DNA/RNA polymerases"/>
    <property type="match status" value="1"/>
</dbReference>
<organism evidence="2 3">
    <name type="scientific">Berkelbacteria bacterium GW2011_GWA2_46_7</name>
    <dbReference type="NCBI Taxonomy" id="1618335"/>
    <lineage>
        <taxon>Bacteria</taxon>
        <taxon>Candidatus Berkelbacteria</taxon>
    </lineage>
</organism>
<evidence type="ECO:0000313" key="2">
    <source>
        <dbReference type="EMBL" id="KKU43005.1"/>
    </source>
</evidence>
<comment type="caution">
    <text evidence="2">The sequence shown here is derived from an EMBL/GenBank/DDBJ whole genome shotgun (WGS) entry which is preliminary data.</text>
</comment>
<dbReference type="GO" id="GO:0003964">
    <property type="term" value="F:RNA-directed DNA polymerase activity"/>
    <property type="evidence" value="ECO:0007669"/>
    <property type="project" value="UniProtKB-KW"/>
</dbReference>
<dbReference type="InterPro" id="IPR043502">
    <property type="entry name" value="DNA/RNA_pol_sf"/>
</dbReference>
<protein>
    <submittedName>
        <fullName evidence="2">RNA-directed DNA polymerase (Reverse transcriptase)</fullName>
    </submittedName>
</protein>
<dbReference type="InterPro" id="IPR051083">
    <property type="entry name" value="GrpII_Intron_Splice-Mob/Def"/>
</dbReference>
<dbReference type="PANTHER" id="PTHR34047:SF8">
    <property type="entry name" value="PROTEIN YKFC"/>
    <property type="match status" value="1"/>
</dbReference>
<evidence type="ECO:0000313" key="3">
    <source>
        <dbReference type="Proteomes" id="UP000034487"/>
    </source>
</evidence>
<keyword evidence="2" id="KW-0808">Transferase</keyword>
<proteinExistence type="predicted"/>
<name>A0A0G1TC55_9BACT</name>
<dbReference type="Proteomes" id="UP000034487">
    <property type="component" value="Unassembled WGS sequence"/>
</dbReference>
<dbReference type="PANTHER" id="PTHR34047">
    <property type="entry name" value="NUCLEAR INTRON MATURASE 1, MITOCHONDRIAL-RELATED"/>
    <property type="match status" value="1"/>
</dbReference>
<keyword evidence="2" id="KW-0548">Nucleotidyltransferase</keyword>
<dbReference type="PROSITE" id="PS50878">
    <property type="entry name" value="RT_POL"/>
    <property type="match status" value="1"/>
</dbReference>
<dbReference type="Pfam" id="PF00078">
    <property type="entry name" value="RVT_1"/>
    <property type="match status" value="1"/>
</dbReference>
<dbReference type="InterPro" id="IPR000477">
    <property type="entry name" value="RT_dom"/>
</dbReference>